<dbReference type="Pfam" id="PF07690">
    <property type="entry name" value="MFS_1"/>
    <property type="match status" value="1"/>
</dbReference>
<sequence length="515" mass="56381">MEKKQTNKTMVTLSIMLITFLSSLEGTIVSTAIPKIVSDLGGMHLMNWVVSIYLLTTAVATPIVGKLSDLYGRKLMFICGTILFLIGSMLSGMSQSMEQLIVFRAIQGLGAGAILPVTMIIIGDIYSFEERAKIQGWISGIWGISGILGPLTGGLMVDYVSWHWIFYFNVPFGLLSILFIVMYLHEHLDKKKQKVDYLGIALFTVSMTSFMFALLSGGNQYAWNSPFMIGILILAVVTLALFLVVEYYVKEPMLPLRLFAMRLISVSNLSGFLLSAILVGITIYLPLWIQGVAGKGATDSGFTLIPLSVCWPVGAALAGRWFVRMGVRSTTLIGVSCLLAAAAGLYFVGIHTPYLLLVALMGLFGLGFGFAFTSYTITVQSAVGWQMRGTAMASYTFLRTLGQTLGISVFGMLFNMNIQSYKTAHSQNEALQQLDTSQVFHGDQAASLPPGLMEQLREMMVYGIHHIFISLLIIAAIALAVTWILPKRFKVDEDNPCPKGQGSPKKSRRETTVSS</sequence>
<evidence type="ECO:0000313" key="12">
    <source>
        <dbReference type="Proteomes" id="UP000464330"/>
    </source>
</evidence>
<evidence type="ECO:0000256" key="1">
    <source>
        <dbReference type="ARBA" id="ARBA00004651"/>
    </source>
</evidence>
<feature type="transmembrane region" description="Helical" evidence="9">
    <location>
        <begin position="396"/>
        <end position="414"/>
    </location>
</feature>
<evidence type="ECO:0000259" key="10">
    <source>
        <dbReference type="PROSITE" id="PS50850"/>
    </source>
</evidence>
<comment type="subcellular location">
    <subcellularLocation>
        <location evidence="1">Cell membrane</location>
        <topology evidence="1">Multi-pass membrane protein</topology>
    </subcellularLocation>
</comment>
<feature type="transmembrane region" description="Helical" evidence="9">
    <location>
        <begin position="354"/>
        <end position="375"/>
    </location>
</feature>
<evidence type="ECO:0000256" key="6">
    <source>
        <dbReference type="ARBA" id="ARBA00023136"/>
    </source>
</evidence>
<feature type="transmembrane region" description="Helical" evidence="9">
    <location>
        <begin position="12"/>
        <end position="33"/>
    </location>
</feature>
<dbReference type="EMBL" id="CP019717">
    <property type="protein sequence ID" value="QHZ50448.1"/>
    <property type="molecule type" value="Genomic_DNA"/>
</dbReference>
<dbReference type="GeneID" id="64218063"/>
<dbReference type="PROSITE" id="PS50850">
    <property type="entry name" value="MFS"/>
    <property type="match status" value="1"/>
</dbReference>
<dbReference type="RefSeq" id="WP_230460728.1">
    <property type="nucleotide sequence ID" value="NZ_CP019651.1"/>
</dbReference>
<feature type="domain" description="Major facilitator superfamily (MFS) profile" evidence="10">
    <location>
        <begin position="11"/>
        <end position="490"/>
    </location>
</feature>
<dbReference type="SUPFAM" id="SSF103473">
    <property type="entry name" value="MFS general substrate transporter"/>
    <property type="match status" value="1"/>
</dbReference>
<gene>
    <name evidence="11" type="ORF">ERICV_01280</name>
</gene>
<feature type="transmembrane region" description="Helical" evidence="9">
    <location>
        <begin position="75"/>
        <end position="94"/>
    </location>
</feature>
<feature type="transmembrane region" description="Helical" evidence="9">
    <location>
        <begin position="227"/>
        <end position="249"/>
    </location>
</feature>
<dbReference type="PANTHER" id="PTHR23501:SF191">
    <property type="entry name" value="VACUOLAR BASIC AMINO ACID TRANSPORTER 4"/>
    <property type="match status" value="1"/>
</dbReference>
<dbReference type="GO" id="GO:0022857">
    <property type="term" value="F:transmembrane transporter activity"/>
    <property type="evidence" value="ECO:0007669"/>
    <property type="project" value="InterPro"/>
</dbReference>
<proteinExistence type="predicted"/>
<feature type="region of interest" description="Disordered" evidence="8">
    <location>
        <begin position="493"/>
        <end position="515"/>
    </location>
</feature>
<evidence type="ECO:0000256" key="3">
    <source>
        <dbReference type="ARBA" id="ARBA00022475"/>
    </source>
</evidence>
<evidence type="ECO:0000256" key="9">
    <source>
        <dbReference type="SAM" id="Phobius"/>
    </source>
</evidence>
<reference evidence="11 12" key="1">
    <citation type="journal article" date="2020" name="Int. J. Med. Microbiol.">
        <title>Discovery of Paenibacillus larvae ERIC V: Phenotypic and genomic comparison to genotypes ERIC I-IV reveal different inventories of virulence factors which correlate with epidemiological prevalences of American Foulbrood.</title>
        <authorList>
            <person name="Beims H."/>
            <person name="Bunk B."/>
            <person name="Erler S."/>
            <person name="Mohr K.I."/>
            <person name="Sproer C."/>
            <person name="Pradella S."/>
            <person name="Gunther G."/>
            <person name="Rohde M."/>
            <person name="von der Ohe W."/>
            <person name="Steinert M."/>
        </authorList>
    </citation>
    <scope>NUCLEOTIDE SEQUENCE [LARGE SCALE GENOMIC DNA]</scope>
    <source>
        <strain evidence="11">Eric_V</strain>
    </source>
</reference>
<organism evidence="11 12">
    <name type="scientific">Paenibacillus larvae subsp. larvae</name>
    <dbReference type="NCBI Taxonomy" id="147375"/>
    <lineage>
        <taxon>Bacteria</taxon>
        <taxon>Bacillati</taxon>
        <taxon>Bacillota</taxon>
        <taxon>Bacilli</taxon>
        <taxon>Bacillales</taxon>
        <taxon>Paenibacillaceae</taxon>
        <taxon>Paenibacillus</taxon>
    </lineage>
</organism>
<protein>
    <recommendedName>
        <fullName evidence="7">MFS-type drug efflux transporter P55</fullName>
    </recommendedName>
</protein>
<dbReference type="CDD" id="cd17502">
    <property type="entry name" value="MFS_Azr1_MDR_like"/>
    <property type="match status" value="1"/>
</dbReference>
<evidence type="ECO:0000256" key="2">
    <source>
        <dbReference type="ARBA" id="ARBA00022448"/>
    </source>
</evidence>
<evidence type="ECO:0000256" key="8">
    <source>
        <dbReference type="SAM" id="MobiDB-lite"/>
    </source>
</evidence>
<dbReference type="GO" id="GO:0005886">
    <property type="term" value="C:plasma membrane"/>
    <property type="evidence" value="ECO:0007669"/>
    <property type="project" value="UniProtKB-SubCell"/>
</dbReference>
<dbReference type="FunFam" id="1.20.1720.10:FF:000004">
    <property type="entry name" value="EmrB/QacA family drug resistance transporter"/>
    <property type="match status" value="1"/>
</dbReference>
<keyword evidence="4 9" id="KW-0812">Transmembrane</keyword>
<evidence type="ECO:0000313" key="11">
    <source>
        <dbReference type="EMBL" id="QHZ50448.1"/>
    </source>
</evidence>
<dbReference type="PROSITE" id="PS00216">
    <property type="entry name" value="SUGAR_TRANSPORT_1"/>
    <property type="match status" value="1"/>
</dbReference>
<feature type="transmembrane region" description="Helical" evidence="9">
    <location>
        <begin position="301"/>
        <end position="323"/>
    </location>
</feature>
<feature type="transmembrane region" description="Helical" evidence="9">
    <location>
        <begin position="459"/>
        <end position="485"/>
    </location>
</feature>
<feature type="transmembrane region" description="Helical" evidence="9">
    <location>
        <begin position="197"/>
        <end position="215"/>
    </location>
</feature>
<keyword evidence="2" id="KW-0813">Transport</keyword>
<dbReference type="Proteomes" id="UP000464330">
    <property type="component" value="Chromosome"/>
</dbReference>
<dbReference type="Gene3D" id="1.20.1250.20">
    <property type="entry name" value="MFS general substrate transporter like domains"/>
    <property type="match status" value="1"/>
</dbReference>
<dbReference type="InterPro" id="IPR036259">
    <property type="entry name" value="MFS_trans_sf"/>
</dbReference>
<dbReference type="InterPro" id="IPR011701">
    <property type="entry name" value="MFS"/>
</dbReference>
<name>A0A6C0QQ70_9BACL</name>
<feature type="transmembrane region" description="Helical" evidence="9">
    <location>
        <begin position="134"/>
        <end position="152"/>
    </location>
</feature>
<dbReference type="PRINTS" id="PR01036">
    <property type="entry name" value="TCRTETB"/>
</dbReference>
<accession>A0A6C0QQ70</accession>
<feature type="transmembrane region" description="Helical" evidence="9">
    <location>
        <begin position="164"/>
        <end position="185"/>
    </location>
</feature>
<dbReference type="AlphaFoldDB" id="A0A6C0QQ70"/>
<keyword evidence="5 9" id="KW-1133">Transmembrane helix</keyword>
<keyword evidence="6 9" id="KW-0472">Membrane</keyword>
<dbReference type="InterPro" id="IPR005829">
    <property type="entry name" value="Sugar_transporter_CS"/>
</dbReference>
<feature type="transmembrane region" description="Helical" evidence="9">
    <location>
        <begin position="269"/>
        <end position="289"/>
    </location>
</feature>
<evidence type="ECO:0000256" key="4">
    <source>
        <dbReference type="ARBA" id="ARBA00022692"/>
    </source>
</evidence>
<dbReference type="PANTHER" id="PTHR23501">
    <property type="entry name" value="MAJOR FACILITATOR SUPERFAMILY"/>
    <property type="match status" value="1"/>
</dbReference>
<evidence type="ECO:0000256" key="7">
    <source>
        <dbReference type="ARBA" id="ARBA00044273"/>
    </source>
</evidence>
<evidence type="ECO:0000256" key="5">
    <source>
        <dbReference type="ARBA" id="ARBA00022989"/>
    </source>
</evidence>
<feature type="transmembrane region" description="Helical" evidence="9">
    <location>
        <begin position="100"/>
        <end position="122"/>
    </location>
</feature>
<dbReference type="InterPro" id="IPR020846">
    <property type="entry name" value="MFS_dom"/>
</dbReference>
<feature type="transmembrane region" description="Helical" evidence="9">
    <location>
        <begin position="330"/>
        <end position="348"/>
    </location>
</feature>
<dbReference type="Gene3D" id="1.20.1720.10">
    <property type="entry name" value="Multidrug resistance protein D"/>
    <property type="match status" value="1"/>
</dbReference>
<feature type="transmembrane region" description="Helical" evidence="9">
    <location>
        <begin position="45"/>
        <end position="63"/>
    </location>
</feature>
<keyword evidence="3" id="KW-1003">Cell membrane</keyword>